<dbReference type="GO" id="GO:1990281">
    <property type="term" value="C:efflux pump complex"/>
    <property type="evidence" value="ECO:0007669"/>
    <property type="project" value="TreeGrafter"/>
</dbReference>
<dbReference type="Gene3D" id="2.40.420.20">
    <property type="match status" value="1"/>
</dbReference>
<feature type="compositionally biased region" description="Basic and acidic residues" evidence="8">
    <location>
        <begin position="389"/>
        <end position="399"/>
    </location>
</feature>
<feature type="domain" description="Multidrug resistance protein MdtA-like alpha-helical hairpin" evidence="10">
    <location>
        <begin position="131"/>
        <end position="201"/>
    </location>
</feature>
<dbReference type="InterPro" id="IPR058626">
    <property type="entry name" value="MdtA-like_b-barrel"/>
</dbReference>
<feature type="transmembrane region" description="Helical" evidence="9">
    <location>
        <begin position="12"/>
        <end position="30"/>
    </location>
</feature>
<accession>A0A7D5HQA9</accession>
<comment type="subcellular location">
    <subcellularLocation>
        <location evidence="1">Cell inner membrane</location>
    </subcellularLocation>
    <subcellularLocation>
        <location evidence="2">Membrane</location>
        <topology evidence="2">Lipid-anchor</topology>
    </subcellularLocation>
</comment>
<dbReference type="InterPro" id="IPR058625">
    <property type="entry name" value="MdtA-like_BSH"/>
</dbReference>
<sequence>MTQIPAARSRKRLVLVLLIAAAIGAAFIYVRHTPSTGQATDAGAARPSAPGGRHGGPGMDANATVSVAVGTAGVADVPVVQQALGTVIPNYSVTVTSRVDGELQAVYFTEGQYVKKGQLLAQIDPRAYQATLDQYQGDLAQNQALLKSAQLTAERYKRLFAKDSLAKQDLDTQVATVGQYAGAVKADLAQIDAAKLNLIYAKIVSPIDGYVGLRLVDPGNIVTSGSTTGIVTVTQTNPIAVTFSLPQAQLATLLPKVRKGEALPVQALDQMGNTPLANGTLKFISNEIDTSTGSIKLKAQFDNPDEKLYPNQFVNVKLTTDTLHNAVVVPSAAVQLSSDGEFLYVVKDGTVQRRTIKVGPALGEQTVITQGVAQGEQVVTRGIDHLREGSKVEVEKPASTEKTAQNGAKPAAGDKTE</sequence>
<evidence type="ECO:0000259" key="13">
    <source>
        <dbReference type="Pfam" id="PF25989"/>
    </source>
</evidence>
<organism evidence="14 15">
    <name type="scientific">Pseudomonas eucalypticola</name>
    <dbReference type="NCBI Taxonomy" id="2599595"/>
    <lineage>
        <taxon>Bacteria</taxon>
        <taxon>Pseudomonadati</taxon>
        <taxon>Pseudomonadota</taxon>
        <taxon>Gammaproteobacteria</taxon>
        <taxon>Pseudomonadales</taxon>
        <taxon>Pseudomonadaceae</taxon>
        <taxon>Pseudomonas</taxon>
    </lineage>
</organism>
<dbReference type="Gene3D" id="2.40.50.100">
    <property type="match status" value="1"/>
</dbReference>
<dbReference type="InterPro" id="IPR058637">
    <property type="entry name" value="YknX-like_C"/>
</dbReference>
<evidence type="ECO:0000256" key="2">
    <source>
        <dbReference type="ARBA" id="ARBA00004635"/>
    </source>
</evidence>
<evidence type="ECO:0000259" key="12">
    <source>
        <dbReference type="Pfam" id="PF25944"/>
    </source>
</evidence>
<evidence type="ECO:0000256" key="5">
    <source>
        <dbReference type="ARBA" id="ARBA00022519"/>
    </source>
</evidence>
<evidence type="ECO:0000256" key="6">
    <source>
        <dbReference type="ARBA" id="ARBA00023054"/>
    </source>
</evidence>
<keyword evidence="4" id="KW-1003">Cell membrane</keyword>
<evidence type="ECO:0000256" key="7">
    <source>
        <dbReference type="ARBA" id="ARBA00023136"/>
    </source>
</evidence>
<feature type="domain" description="Multidrug resistance protein MdtA-like barrel-sandwich hybrid" evidence="11">
    <location>
        <begin position="93"/>
        <end position="234"/>
    </location>
</feature>
<keyword evidence="9" id="KW-1133">Transmembrane helix</keyword>
<reference evidence="14 15" key="1">
    <citation type="submission" date="2020-06" db="EMBL/GenBank/DDBJ databases">
        <title>Pseudomonas eucalypticola sp. nov., an endophyte of Eucalyptus dunnii leaves with biocontrol ability of eucalyptus leaf blight.</title>
        <authorList>
            <person name="Liu Y."/>
            <person name="Song Z."/>
            <person name="Zeng H."/>
            <person name="Lu M."/>
            <person name="Wang X."/>
            <person name="Lian X."/>
            <person name="Zhang Q."/>
        </authorList>
    </citation>
    <scope>NUCLEOTIDE SEQUENCE [LARGE SCALE GENOMIC DNA]</scope>
    <source>
        <strain evidence="14 15">NP-1</strain>
    </source>
</reference>
<name>A0A7D5HQA9_9PSED</name>
<dbReference type="InterPro" id="IPR058624">
    <property type="entry name" value="MdtA-like_HH"/>
</dbReference>
<feature type="domain" description="YknX-like C-terminal permuted SH3-like" evidence="13">
    <location>
        <begin position="327"/>
        <end position="394"/>
    </location>
</feature>
<dbReference type="GO" id="GO:0015562">
    <property type="term" value="F:efflux transmembrane transporter activity"/>
    <property type="evidence" value="ECO:0007669"/>
    <property type="project" value="TreeGrafter"/>
</dbReference>
<evidence type="ECO:0000256" key="9">
    <source>
        <dbReference type="SAM" id="Phobius"/>
    </source>
</evidence>
<dbReference type="Gene3D" id="2.40.30.170">
    <property type="match status" value="1"/>
</dbReference>
<dbReference type="KEGG" id="pez:HWQ56_19910"/>
<dbReference type="AlphaFoldDB" id="A0A7D5HQA9"/>
<keyword evidence="9" id="KW-0812">Transmembrane</keyword>
<proteinExistence type="inferred from homology"/>
<evidence type="ECO:0000256" key="8">
    <source>
        <dbReference type="SAM" id="MobiDB-lite"/>
    </source>
</evidence>
<evidence type="ECO:0000259" key="11">
    <source>
        <dbReference type="Pfam" id="PF25917"/>
    </source>
</evidence>
<dbReference type="EMBL" id="CP056030">
    <property type="protein sequence ID" value="QKZ05928.1"/>
    <property type="molecule type" value="Genomic_DNA"/>
</dbReference>
<protein>
    <submittedName>
        <fullName evidence="14">Efflux RND transporter periplasmic adaptor subunit</fullName>
    </submittedName>
</protein>
<keyword evidence="5" id="KW-0997">Cell inner membrane</keyword>
<dbReference type="SUPFAM" id="SSF111369">
    <property type="entry name" value="HlyD-like secretion proteins"/>
    <property type="match status" value="1"/>
</dbReference>
<dbReference type="Pfam" id="PF25989">
    <property type="entry name" value="YknX_C"/>
    <property type="match status" value="1"/>
</dbReference>
<evidence type="ECO:0000256" key="1">
    <source>
        <dbReference type="ARBA" id="ARBA00004533"/>
    </source>
</evidence>
<keyword evidence="7 9" id="KW-0472">Membrane</keyword>
<feature type="compositionally biased region" description="Low complexity" evidence="8">
    <location>
        <begin position="42"/>
        <end position="51"/>
    </location>
</feature>
<keyword evidence="15" id="KW-1185">Reference proteome</keyword>
<dbReference type="PANTHER" id="PTHR30469:SF12">
    <property type="entry name" value="MULTIDRUG RESISTANCE PROTEIN MDTA"/>
    <property type="match status" value="1"/>
</dbReference>
<feature type="region of interest" description="Disordered" evidence="8">
    <location>
        <begin position="389"/>
        <end position="417"/>
    </location>
</feature>
<evidence type="ECO:0000256" key="4">
    <source>
        <dbReference type="ARBA" id="ARBA00022475"/>
    </source>
</evidence>
<dbReference type="NCBIfam" id="TIGR01730">
    <property type="entry name" value="RND_mfp"/>
    <property type="match status" value="1"/>
</dbReference>
<evidence type="ECO:0000259" key="10">
    <source>
        <dbReference type="Pfam" id="PF25876"/>
    </source>
</evidence>
<dbReference type="Pfam" id="PF25917">
    <property type="entry name" value="BSH_RND"/>
    <property type="match status" value="1"/>
</dbReference>
<comment type="similarity">
    <text evidence="3">Belongs to the membrane fusion protein (MFP) (TC 8.A.1) family.</text>
</comment>
<feature type="region of interest" description="Disordered" evidence="8">
    <location>
        <begin position="37"/>
        <end position="57"/>
    </location>
</feature>
<keyword evidence="6" id="KW-0175">Coiled coil</keyword>
<dbReference type="InterPro" id="IPR006143">
    <property type="entry name" value="RND_pump_MFP"/>
</dbReference>
<dbReference type="Pfam" id="PF25876">
    <property type="entry name" value="HH_MFP_RND"/>
    <property type="match status" value="1"/>
</dbReference>
<evidence type="ECO:0000313" key="15">
    <source>
        <dbReference type="Proteomes" id="UP000509568"/>
    </source>
</evidence>
<evidence type="ECO:0000256" key="3">
    <source>
        <dbReference type="ARBA" id="ARBA00009477"/>
    </source>
</evidence>
<dbReference type="Proteomes" id="UP000509568">
    <property type="component" value="Chromosome"/>
</dbReference>
<dbReference type="Pfam" id="PF25944">
    <property type="entry name" value="Beta-barrel_RND"/>
    <property type="match status" value="1"/>
</dbReference>
<dbReference type="PANTHER" id="PTHR30469">
    <property type="entry name" value="MULTIDRUG RESISTANCE PROTEIN MDTA"/>
    <property type="match status" value="1"/>
</dbReference>
<feature type="domain" description="Multidrug resistance protein MdtA-like beta-barrel" evidence="12">
    <location>
        <begin position="238"/>
        <end position="321"/>
    </location>
</feature>
<dbReference type="Gene3D" id="1.10.287.470">
    <property type="entry name" value="Helix hairpin bin"/>
    <property type="match status" value="1"/>
</dbReference>
<gene>
    <name evidence="14" type="ORF">HWQ56_19910</name>
</gene>
<dbReference type="RefSeq" id="WP_158157526.1">
    <property type="nucleotide sequence ID" value="NZ_CP056030.1"/>
</dbReference>
<evidence type="ECO:0000313" key="14">
    <source>
        <dbReference type="EMBL" id="QKZ05928.1"/>
    </source>
</evidence>